<accession>A0A5J5KXR7</accession>
<name>A0A5J5KXR7_9MICC</name>
<organism evidence="1 2">
    <name type="scientific">Kocuria coralli</name>
    <dbReference type="NCBI Taxonomy" id="1461025"/>
    <lineage>
        <taxon>Bacteria</taxon>
        <taxon>Bacillati</taxon>
        <taxon>Actinomycetota</taxon>
        <taxon>Actinomycetes</taxon>
        <taxon>Micrococcales</taxon>
        <taxon>Micrococcaceae</taxon>
        <taxon>Kocuria</taxon>
    </lineage>
</organism>
<dbReference type="EMBL" id="SZWF01000015">
    <property type="protein sequence ID" value="KAA9393685.1"/>
    <property type="molecule type" value="Genomic_DNA"/>
</dbReference>
<comment type="caution">
    <text evidence="1">The sequence shown here is derived from an EMBL/GenBank/DDBJ whole genome shotgun (WGS) entry which is preliminary data.</text>
</comment>
<evidence type="ECO:0000313" key="2">
    <source>
        <dbReference type="Proteomes" id="UP000325957"/>
    </source>
</evidence>
<proteinExistence type="predicted"/>
<dbReference type="Proteomes" id="UP000325957">
    <property type="component" value="Unassembled WGS sequence"/>
</dbReference>
<dbReference type="AlphaFoldDB" id="A0A5J5KXR7"/>
<evidence type="ECO:0000313" key="1">
    <source>
        <dbReference type="EMBL" id="KAA9393685.1"/>
    </source>
</evidence>
<dbReference type="OrthoDB" id="3568381at2"/>
<gene>
    <name evidence="1" type="ORF">FCK90_10900</name>
</gene>
<keyword evidence="2" id="KW-1185">Reference proteome</keyword>
<dbReference type="RefSeq" id="WP_158034328.1">
    <property type="nucleotide sequence ID" value="NZ_ML708621.1"/>
</dbReference>
<reference evidence="1 2" key="1">
    <citation type="submission" date="2019-05" db="EMBL/GenBank/DDBJ databases">
        <title>Kocuria coralli sp. nov., a novel actinobacterium isolated from coral reef seawater.</title>
        <authorList>
            <person name="Li J."/>
        </authorList>
    </citation>
    <scope>NUCLEOTIDE SEQUENCE [LARGE SCALE GENOMIC DNA]</scope>
    <source>
        <strain evidence="1 2">SCSIO 13007</strain>
    </source>
</reference>
<protein>
    <submittedName>
        <fullName evidence="1">Transcriptional regulator</fullName>
    </submittedName>
</protein>
<sequence length="215" mass="24219">MNQDPRHRARILHTIRLLGFADSSVIADRAGIPHDETVAALQEARSRGWAQDTAFADLQGWSLTEAGRAENERELARERTSADPEGRIAAVYREFLPLNGRLVRACTDWQIRPTADSPFAPNTHTDPIWDRRVLAELGELSEALSPLVGRLTAVLERFSGYDVRFEAALNRAQRGEYDWVDKTHIDSCHRVWFQLHEDLIATLGIDRGGEQLPDG</sequence>